<gene>
    <name evidence="1" type="ORF">HOV93_45130</name>
</gene>
<dbReference type="RefSeq" id="WP_207398701.1">
    <property type="nucleotide sequence ID" value="NZ_JABRWO010000014.1"/>
</dbReference>
<evidence type="ECO:0000313" key="1">
    <source>
        <dbReference type="EMBL" id="MBA2117316.1"/>
    </source>
</evidence>
<dbReference type="Gene3D" id="3.30.700.10">
    <property type="entry name" value="Glycoprotein, Type 4 Pilin"/>
    <property type="match status" value="1"/>
</dbReference>
<dbReference type="InterPro" id="IPR012902">
    <property type="entry name" value="N_methyl_site"/>
</dbReference>
<sequence length="344" mass="38418">MPITARQFARDRMRPAFTLVELLVVMGVLAMLSSLVLVGLSSAAEQARINRTRSQVQKIHELLMPRWEEYRYRRVDPAYSSDVSGTITATSQTAKLRARYRVDRLRALMRMEMPCHRQDVQLGAAGDVIDIGDPTSLITNEPGLWHRYRRAVANRTSDGTFNDTTGWTKENDDSECLYLILESIQNGETNGLDFFKDSEIGDTDGDGMPELLDGWGNPIHFLRWAPGYVAPRSNLHRNDAPDPLDPLGVRGGRLQTSGTGIYDHFPLYPLIMSEGPDGQLDIVLKYDDDLDNQATITGSPPNNPYYDNGTGSFLGTEFDSNSNSVDEFFDNITNHQLVIAGNSQ</sequence>
<accession>A0A7V8V9E9</accession>
<name>A0A7V8V9E9_9BACT</name>
<dbReference type="NCBIfam" id="TIGR02532">
    <property type="entry name" value="IV_pilin_GFxxxE"/>
    <property type="match status" value="1"/>
</dbReference>
<dbReference type="Pfam" id="PF07963">
    <property type="entry name" value="N_methyl"/>
    <property type="match status" value="1"/>
</dbReference>
<dbReference type="SUPFAM" id="SSF54523">
    <property type="entry name" value="Pili subunits"/>
    <property type="match status" value="1"/>
</dbReference>
<dbReference type="InterPro" id="IPR045584">
    <property type="entry name" value="Pilin-like"/>
</dbReference>
<evidence type="ECO:0000313" key="2">
    <source>
        <dbReference type="Proteomes" id="UP000551616"/>
    </source>
</evidence>
<keyword evidence="2" id="KW-1185">Reference proteome</keyword>
<dbReference type="AlphaFoldDB" id="A0A7V8V9E9"/>
<evidence type="ECO:0008006" key="3">
    <source>
        <dbReference type="Google" id="ProtNLM"/>
    </source>
</evidence>
<dbReference type="Proteomes" id="UP000551616">
    <property type="component" value="Unassembled WGS sequence"/>
</dbReference>
<organism evidence="1 2">
    <name type="scientific">Bremerella alba</name>
    <dbReference type="NCBI Taxonomy" id="980252"/>
    <lineage>
        <taxon>Bacteria</taxon>
        <taxon>Pseudomonadati</taxon>
        <taxon>Planctomycetota</taxon>
        <taxon>Planctomycetia</taxon>
        <taxon>Pirellulales</taxon>
        <taxon>Pirellulaceae</taxon>
        <taxon>Bremerella</taxon>
    </lineage>
</organism>
<protein>
    <recommendedName>
        <fullName evidence="3">Type II secretion system protein</fullName>
    </recommendedName>
</protein>
<proteinExistence type="predicted"/>
<comment type="caution">
    <text evidence="1">The sequence shown here is derived from an EMBL/GenBank/DDBJ whole genome shotgun (WGS) entry which is preliminary data.</text>
</comment>
<dbReference type="EMBL" id="JABRWO010000014">
    <property type="protein sequence ID" value="MBA2117316.1"/>
    <property type="molecule type" value="Genomic_DNA"/>
</dbReference>
<reference evidence="1 2" key="1">
    <citation type="submission" date="2020-05" db="EMBL/GenBank/DDBJ databases">
        <title>Bremerella alba sp. nov., a novel planctomycete isolated from the surface of the macroalga Fucus spiralis.</title>
        <authorList>
            <person name="Godinho O."/>
            <person name="Botelho R."/>
            <person name="Albuquerque L."/>
            <person name="Wiegand S."/>
            <person name="Da Costa M.S."/>
            <person name="Lobo-Da-Cunha A."/>
            <person name="Jogler C."/>
            <person name="Lage O.M."/>
        </authorList>
    </citation>
    <scope>NUCLEOTIDE SEQUENCE [LARGE SCALE GENOMIC DNA]</scope>
    <source>
        <strain evidence="1 2">FF15</strain>
    </source>
</reference>